<dbReference type="EMBL" id="CAJVQC010105874">
    <property type="protein sequence ID" value="CAG8833213.1"/>
    <property type="molecule type" value="Genomic_DNA"/>
</dbReference>
<comment type="caution">
    <text evidence="1">The sequence shown here is derived from an EMBL/GenBank/DDBJ whole genome shotgun (WGS) entry which is preliminary data.</text>
</comment>
<feature type="non-terminal residue" evidence="1">
    <location>
        <position position="148"/>
    </location>
</feature>
<accession>A0ACA9SC22</accession>
<evidence type="ECO:0000313" key="2">
    <source>
        <dbReference type="Proteomes" id="UP000789920"/>
    </source>
</evidence>
<evidence type="ECO:0000313" key="1">
    <source>
        <dbReference type="EMBL" id="CAG8833213.1"/>
    </source>
</evidence>
<keyword evidence="2" id="KW-1185">Reference proteome</keyword>
<dbReference type="Proteomes" id="UP000789920">
    <property type="component" value="Unassembled WGS sequence"/>
</dbReference>
<gene>
    <name evidence="1" type="ORF">RPERSI_LOCUS28745</name>
</gene>
<reference evidence="1" key="1">
    <citation type="submission" date="2021-06" db="EMBL/GenBank/DDBJ databases">
        <authorList>
            <person name="Kallberg Y."/>
            <person name="Tangrot J."/>
            <person name="Rosling A."/>
        </authorList>
    </citation>
    <scope>NUCLEOTIDE SEQUENCE</scope>
    <source>
        <strain evidence="1">MA461A</strain>
    </source>
</reference>
<name>A0ACA9SC22_9GLOM</name>
<organism evidence="1 2">
    <name type="scientific">Racocetra persica</name>
    <dbReference type="NCBI Taxonomy" id="160502"/>
    <lineage>
        <taxon>Eukaryota</taxon>
        <taxon>Fungi</taxon>
        <taxon>Fungi incertae sedis</taxon>
        <taxon>Mucoromycota</taxon>
        <taxon>Glomeromycotina</taxon>
        <taxon>Glomeromycetes</taxon>
        <taxon>Diversisporales</taxon>
        <taxon>Gigasporaceae</taxon>
        <taxon>Racocetra</taxon>
    </lineage>
</organism>
<feature type="non-terminal residue" evidence="1">
    <location>
        <position position="1"/>
    </location>
</feature>
<protein>
    <submittedName>
        <fullName evidence="1">7233_t:CDS:1</fullName>
    </submittedName>
</protein>
<sequence>NEFDKLEFDNLFVSGIIYLPSLPWLNELLSSKDTIELKNNSSFTHQLSDDDWWLPYFKKIQTKNKDLIFKDQEPFSIFCQRILELVETGMYNEPDPLLNEETWWHDTYDTLKYLLDPLISQNAIQKKDYILKAEATLEASSERKRKAQ</sequence>
<proteinExistence type="predicted"/>